<dbReference type="PANTHER" id="PTHR35551:SF1">
    <property type="entry name" value="ACCLIMATION OF PHOTOSYNTHESIS TO ENVIRONMENT"/>
    <property type="match status" value="1"/>
</dbReference>
<name>A0AAE0G8Z2_9CHLO</name>
<dbReference type="InterPro" id="IPR021275">
    <property type="entry name" value="DUF2854"/>
</dbReference>
<comment type="caution">
    <text evidence="1">The sequence shown here is derived from an EMBL/GenBank/DDBJ whole genome shotgun (WGS) entry which is preliminary data.</text>
</comment>
<gene>
    <name evidence="1" type="ORF">CYMTET_18030</name>
</gene>
<accession>A0AAE0G8Z2</accession>
<evidence type="ECO:0000313" key="1">
    <source>
        <dbReference type="EMBL" id="KAK3273746.1"/>
    </source>
</evidence>
<reference evidence="1 2" key="1">
    <citation type="journal article" date="2015" name="Genome Biol. Evol.">
        <title>Comparative Genomics of a Bacterivorous Green Alga Reveals Evolutionary Causalities and Consequences of Phago-Mixotrophic Mode of Nutrition.</title>
        <authorList>
            <person name="Burns J.A."/>
            <person name="Paasch A."/>
            <person name="Narechania A."/>
            <person name="Kim E."/>
        </authorList>
    </citation>
    <scope>NUCLEOTIDE SEQUENCE [LARGE SCALE GENOMIC DNA]</scope>
    <source>
        <strain evidence="1 2">PLY_AMNH</strain>
    </source>
</reference>
<dbReference type="Proteomes" id="UP001190700">
    <property type="component" value="Unassembled WGS sequence"/>
</dbReference>
<organism evidence="1 2">
    <name type="scientific">Cymbomonas tetramitiformis</name>
    <dbReference type="NCBI Taxonomy" id="36881"/>
    <lineage>
        <taxon>Eukaryota</taxon>
        <taxon>Viridiplantae</taxon>
        <taxon>Chlorophyta</taxon>
        <taxon>Pyramimonadophyceae</taxon>
        <taxon>Pyramimonadales</taxon>
        <taxon>Pyramimonadaceae</taxon>
        <taxon>Cymbomonas</taxon>
    </lineage>
</organism>
<dbReference type="AlphaFoldDB" id="A0AAE0G8Z2"/>
<dbReference type="EMBL" id="LGRX02008283">
    <property type="protein sequence ID" value="KAK3273746.1"/>
    <property type="molecule type" value="Genomic_DNA"/>
</dbReference>
<evidence type="ECO:0000313" key="2">
    <source>
        <dbReference type="Proteomes" id="UP001190700"/>
    </source>
</evidence>
<protein>
    <submittedName>
        <fullName evidence="1">Uncharacterized protein</fullName>
    </submittedName>
</protein>
<dbReference type="Pfam" id="PF11016">
    <property type="entry name" value="DUF2854"/>
    <property type="match status" value="1"/>
</dbReference>
<dbReference type="PANTHER" id="PTHR35551">
    <property type="match status" value="1"/>
</dbReference>
<keyword evidence="2" id="KW-1185">Reference proteome</keyword>
<proteinExistence type="predicted"/>
<sequence length="247" mass="27123">MAACLNVTGVLPLRSQYRTVKCEARKQQTCRAARPLKASCRTQFSAPIQLRSRLAGKKVSVAKPSLIVTSAASTDQGEVLDEGGVQYAKLDPVPRTTYAKAAAVREAQATSIQNQIISDVTRYRYGDEQHLDEALKRVFRIGQGGGISKRQTPKLTSIREELVDDKYTLVLVFDDNCPLEEFESRQPKIQGFFGPGVTALIAGIEEGVEVYLISEGTDAGAYDEDEWEILPPLQPGQPPRRVKKGSV</sequence>